<dbReference type="PANTHER" id="PTHR43470">
    <property type="entry name" value="PHOSPHATE TRANSPORT SYSTEM PERMEASE PROTEIN PSTA-RELATED"/>
    <property type="match status" value="1"/>
</dbReference>
<sequence>MINPKLEEKIAFALLRACGLVVISVLFIMVGYLFIKGIGAINLELFFGEANPIDVIIGKEIAYDGIWYAILGTFALVTLAVLFSIPFGILGAIYLHEYAGDSKLARIIRFSTDCLAGLPSIVFGLFGFSIAIATKIGPCLLIGGLTLSFMILPIIMRTTEEGLKSIPPGLREGSLALGATKWQTIRHVVLPAALPQIITGIILGIGRSAEETAAIMFTAATAFSYSIGLFDQVEALPYTLYILATEYTSQQELQMAYGVAFILVVMMFFIFGIASYIRKKYTIKY</sequence>
<dbReference type="GO" id="GO:0035435">
    <property type="term" value="P:phosphate ion transmembrane transport"/>
    <property type="evidence" value="ECO:0007669"/>
    <property type="project" value="InterPro"/>
</dbReference>
<evidence type="ECO:0000313" key="11">
    <source>
        <dbReference type="Proteomes" id="UP000028781"/>
    </source>
</evidence>
<accession>A0A076LC88</accession>
<dbReference type="Gene3D" id="1.10.3720.10">
    <property type="entry name" value="MetI-like"/>
    <property type="match status" value="1"/>
</dbReference>
<dbReference type="STRING" id="1301915.JH146_0946"/>
<comment type="subcellular location">
    <subcellularLocation>
        <location evidence="1 8">Cell membrane</location>
        <topology evidence="1 8">Multi-pass membrane protein</topology>
    </subcellularLocation>
</comment>
<evidence type="ECO:0000256" key="5">
    <source>
        <dbReference type="ARBA" id="ARBA00022692"/>
    </source>
</evidence>
<evidence type="ECO:0000256" key="2">
    <source>
        <dbReference type="ARBA" id="ARBA00007069"/>
    </source>
</evidence>
<reference evidence="10 11" key="1">
    <citation type="journal article" date="2015" name="Int. J. Syst. Evol. Microbiol.">
        <title>M ethanocaldococcus bathoardescens sp. nov., a hyperthermophilic methanogen isolated from a volcanically active deep-sea hydrothermal vent.</title>
        <authorList>
            <person name="Stewart L.C."/>
            <person name="Jung J.H."/>
            <person name="Kim Y.T."/>
            <person name="Kwon S.W."/>
            <person name="Park C.S."/>
            <person name="Holden J.F."/>
        </authorList>
    </citation>
    <scope>NUCLEOTIDE SEQUENCE [LARGE SCALE GENOMIC DNA]</scope>
    <source>
        <strain evidence="10 11">JH146</strain>
    </source>
</reference>
<feature type="transmembrane region" description="Helical" evidence="8">
    <location>
        <begin position="255"/>
        <end position="277"/>
    </location>
</feature>
<evidence type="ECO:0000256" key="4">
    <source>
        <dbReference type="ARBA" id="ARBA00022475"/>
    </source>
</evidence>
<feature type="transmembrane region" description="Helical" evidence="8">
    <location>
        <begin position="115"/>
        <end position="134"/>
    </location>
</feature>
<name>A0A076LC88_9EURY</name>
<comment type="caution">
    <text evidence="8">Lacks conserved residue(s) required for the propagation of feature annotation.</text>
</comment>
<comment type="similarity">
    <text evidence="2 8">Belongs to the binding-protein-dependent transport system permease family. CysTW subfamily.</text>
</comment>
<dbReference type="GO" id="GO:0005315">
    <property type="term" value="F:phosphate transmembrane transporter activity"/>
    <property type="evidence" value="ECO:0007669"/>
    <property type="project" value="InterPro"/>
</dbReference>
<keyword evidence="6 8" id="KW-1133">Transmembrane helix</keyword>
<dbReference type="RefSeq" id="WP_048201938.1">
    <property type="nucleotide sequence ID" value="NZ_CP009149.1"/>
</dbReference>
<protein>
    <recommendedName>
        <fullName evidence="8">Phosphate transport system permease protein PstA</fullName>
    </recommendedName>
</protein>
<evidence type="ECO:0000313" key="10">
    <source>
        <dbReference type="EMBL" id="AIJ05791.1"/>
    </source>
</evidence>
<keyword evidence="3" id="KW-0813">Transport</keyword>
<dbReference type="AlphaFoldDB" id="A0A076LC88"/>
<keyword evidence="7 8" id="KW-0472">Membrane</keyword>
<evidence type="ECO:0000259" key="9">
    <source>
        <dbReference type="PROSITE" id="PS50928"/>
    </source>
</evidence>
<dbReference type="Pfam" id="PF00528">
    <property type="entry name" value="BPD_transp_1"/>
    <property type="match status" value="1"/>
</dbReference>
<dbReference type="Proteomes" id="UP000028781">
    <property type="component" value="Chromosome"/>
</dbReference>
<proteinExistence type="inferred from homology"/>
<dbReference type="KEGG" id="mjh:JH146_0946"/>
<evidence type="ECO:0000256" key="7">
    <source>
        <dbReference type="ARBA" id="ARBA00023136"/>
    </source>
</evidence>
<feature type="domain" description="ABC transmembrane type-1" evidence="9">
    <location>
        <begin position="70"/>
        <end position="272"/>
    </location>
</feature>
<dbReference type="SUPFAM" id="SSF161098">
    <property type="entry name" value="MetI-like"/>
    <property type="match status" value="1"/>
</dbReference>
<keyword evidence="4 8" id="KW-1003">Cell membrane</keyword>
<evidence type="ECO:0000256" key="8">
    <source>
        <dbReference type="RuleBase" id="RU363043"/>
    </source>
</evidence>
<organism evidence="10 11">
    <name type="scientific">Methanocaldococcus bathoardescens</name>
    <dbReference type="NCBI Taxonomy" id="1301915"/>
    <lineage>
        <taxon>Archaea</taxon>
        <taxon>Methanobacteriati</taxon>
        <taxon>Methanobacteriota</taxon>
        <taxon>Methanomada group</taxon>
        <taxon>Methanococci</taxon>
        <taxon>Methanococcales</taxon>
        <taxon>Methanocaldococcaceae</taxon>
        <taxon>Methanocaldococcus</taxon>
    </lineage>
</organism>
<evidence type="ECO:0000256" key="1">
    <source>
        <dbReference type="ARBA" id="ARBA00004651"/>
    </source>
</evidence>
<keyword evidence="11" id="KW-1185">Reference proteome</keyword>
<keyword evidence="5 8" id="KW-0812">Transmembrane</keyword>
<gene>
    <name evidence="10" type="ORF">JH146_0946</name>
</gene>
<dbReference type="PANTHER" id="PTHR43470:SF3">
    <property type="entry name" value="PHOSPHATE TRANSPORT SYSTEM PERMEASE PROTEIN PSTA-RELATED"/>
    <property type="match status" value="1"/>
</dbReference>
<dbReference type="InterPro" id="IPR000515">
    <property type="entry name" value="MetI-like"/>
</dbReference>
<feature type="transmembrane region" description="Helical" evidence="8">
    <location>
        <begin position="12"/>
        <end position="35"/>
    </location>
</feature>
<dbReference type="EMBL" id="CP009149">
    <property type="protein sequence ID" value="AIJ05791.1"/>
    <property type="molecule type" value="Genomic_DNA"/>
</dbReference>
<dbReference type="InterPro" id="IPR005672">
    <property type="entry name" value="Phosphate_PstA"/>
</dbReference>
<evidence type="ECO:0000256" key="6">
    <source>
        <dbReference type="ARBA" id="ARBA00022989"/>
    </source>
</evidence>
<dbReference type="GO" id="GO:0005886">
    <property type="term" value="C:plasma membrane"/>
    <property type="evidence" value="ECO:0007669"/>
    <property type="project" value="UniProtKB-SubCell"/>
</dbReference>
<dbReference type="PROSITE" id="PS50928">
    <property type="entry name" value="ABC_TM1"/>
    <property type="match status" value="1"/>
</dbReference>
<dbReference type="CDD" id="cd06261">
    <property type="entry name" value="TM_PBP2"/>
    <property type="match status" value="1"/>
</dbReference>
<dbReference type="OrthoDB" id="11402at2157"/>
<dbReference type="NCBIfam" id="TIGR00974">
    <property type="entry name" value="3a0107s02c"/>
    <property type="match status" value="1"/>
</dbReference>
<dbReference type="InterPro" id="IPR035906">
    <property type="entry name" value="MetI-like_sf"/>
</dbReference>
<evidence type="ECO:0000256" key="3">
    <source>
        <dbReference type="ARBA" id="ARBA00022448"/>
    </source>
</evidence>
<feature type="transmembrane region" description="Helical" evidence="8">
    <location>
        <begin position="212"/>
        <end position="230"/>
    </location>
</feature>
<feature type="transmembrane region" description="Helical" evidence="8">
    <location>
        <begin position="66"/>
        <end position="95"/>
    </location>
</feature>
<dbReference type="GeneID" id="24891555"/>
<dbReference type="HOGENOM" id="CLU_033621_2_2_2"/>